<name>A0A917UKI1_9ACTN</name>
<evidence type="ECO:0000256" key="2">
    <source>
        <dbReference type="ARBA" id="ARBA00022448"/>
    </source>
</evidence>
<evidence type="ECO:0000313" key="6">
    <source>
        <dbReference type="EMBL" id="GGM97304.1"/>
    </source>
</evidence>
<dbReference type="GO" id="GO:0015833">
    <property type="term" value="P:peptide transport"/>
    <property type="evidence" value="ECO:0007669"/>
    <property type="project" value="InterPro"/>
</dbReference>
<sequence>MVFGRKGAAVTAVDDVSLFIPSGTVLGLVGESGSGKSTLARAVAGLQPLARGRILAGGTDIRDRGHRRARAVQMVFQDPYTSLNPRMTVGASIAEVIRANDAAGPGGVDRSVAELLDSVRLPAAAGGRYPGQLSGGMRQRVAVARALAARPKILVADEITSALDASVQSAVLNLVREIHRDLGLTILFITHNLAVVRYIADATAVMYQGRIVEQGPSHDVITRPRHDYTRRLIDSLPTPGEFGAAAV</sequence>
<evidence type="ECO:0000313" key="7">
    <source>
        <dbReference type="Proteomes" id="UP000653411"/>
    </source>
</evidence>
<evidence type="ECO:0000256" key="4">
    <source>
        <dbReference type="ARBA" id="ARBA00022840"/>
    </source>
</evidence>
<dbReference type="GO" id="GO:0016887">
    <property type="term" value="F:ATP hydrolysis activity"/>
    <property type="evidence" value="ECO:0007669"/>
    <property type="project" value="InterPro"/>
</dbReference>
<dbReference type="InterPro" id="IPR003593">
    <property type="entry name" value="AAA+_ATPase"/>
</dbReference>
<keyword evidence="2" id="KW-0813">Transport</keyword>
<dbReference type="SMART" id="SM00382">
    <property type="entry name" value="AAA"/>
    <property type="match status" value="1"/>
</dbReference>
<gene>
    <name evidence="6" type="ORF">GCM10011578_017530</name>
</gene>
<dbReference type="GO" id="GO:0005524">
    <property type="term" value="F:ATP binding"/>
    <property type="evidence" value="ECO:0007669"/>
    <property type="project" value="UniProtKB-KW"/>
</dbReference>
<keyword evidence="7" id="KW-1185">Reference proteome</keyword>
<dbReference type="Pfam" id="PF00005">
    <property type="entry name" value="ABC_tran"/>
    <property type="match status" value="1"/>
</dbReference>
<dbReference type="Gene3D" id="3.40.50.300">
    <property type="entry name" value="P-loop containing nucleotide triphosphate hydrolases"/>
    <property type="match status" value="1"/>
</dbReference>
<dbReference type="PANTHER" id="PTHR43776">
    <property type="entry name" value="TRANSPORT ATP-BINDING PROTEIN"/>
    <property type="match status" value="1"/>
</dbReference>
<dbReference type="EMBL" id="BMML01000003">
    <property type="protein sequence ID" value="GGM97304.1"/>
    <property type="molecule type" value="Genomic_DNA"/>
</dbReference>
<evidence type="ECO:0000256" key="1">
    <source>
        <dbReference type="ARBA" id="ARBA00005417"/>
    </source>
</evidence>
<keyword evidence="3" id="KW-0547">Nucleotide-binding</keyword>
<dbReference type="SUPFAM" id="SSF52540">
    <property type="entry name" value="P-loop containing nucleoside triphosphate hydrolases"/>
    <property type="match status" value="1"/>
</dbReference>
<dbReference type="InterPro" id="IPR017871">
    <property type="entry name" value="ABC_transporter-like_CS"/>
</dbReference>
<dbReference type="PROSITE" id="PS50893">
    <property type="entry name" value="ABC_TRANSPORTER_2"/>
    <property type="match status" value="1"/>
</dbReference>
<dbReference type="AlphaFoldDB" id="A0A917UKI1"/>
<evidence type="ECO:0000259" key="5">
    <source>
        <dbReference type="PROSITE" id="PS50893"/>
    </source>
</evidence>
<comment type="caution">
    <text evidence="6">The sequence shown here is derived from an EMBL/GenBank/DDBJ whole genome shotgun (WGS) entry which is preliminary data.</text>
</comment>
<evidence type="ECO:0000256" key="3">
    <source>
        <dbReference type="ARBA" id="ARBA00022741"/>
    </source>
</evidence>
<proteinExistence type="inferred from homology"/>
<dbReference type="GO" id="GO:0055085">
    <property type="term" value="P:transmembrane transport"/>
    <property type="evidence" value="ECO:0007669"/>
    <property type="project" value="UniProtKB-ARBA"/>
</dbReference>
<dbReference type="InterPro" id="IPR050319">
    <property type="entry name" value="ABC_transp_ATP-bind"/>
</dbReference>
<feature type="domain" description="ABC transporter" evidence="5">
    <location>
        <begin position="1"/>
        <end position="233"/>
    </location>
</feature>
<reference evidence="6" key="1">
    <citation type="journal article" date="2014" name="Int. J. Syst. Evol. Microbiol.">
        <title>Complete genome sequence of Corynebacterium casei LMG S-19264T (=DSM 44701T), isolated from a smear-ripened cheese.</title>
        <authorList>
            <consortium name="US DOE Joint Genome Institute (JGI-PGF)"/>
            <person name="Walter F."/>
            <person name="Albersmeier A."/>
            <person name="Kalinowski J."/>
            <person name="Ruckert C."/>
        </authorList>
    </citation>
    <scope>NUCLEOTIDE SEQUENCE</scope>
    <source>
        <strain evidence="6">CGMCC 4.7110</strain>
    </source>
</reference>
<dbReference type="Pfam" id="PF08352">
    <property type="entry name" value="oligo_HPY"/>
    <property type="match status" value="1"/>
</dbReference>
<protein>
    <recommendedName>
        <fullName evidence="5">ABC transporter domain-containing protein</fullName>
    </recommendedName>
</protein>
<dbReference type="InterPro" id="IPR003439">
    <property type="entry name" value="ABC_transporter-like_ATP-bd"/>
</dbReference>
<dbReference type="Proteomes" id="UP000653411">
    <property type="component" value="Unassembled WGS sequence"/>
</dbReference>
<accession>A0A917UKI1</accession>
<comment type="similarity">
    <text evidence="1">Belongs to the ABC transporter superfamily.</text>
</comment>
<keyword evidence="4" id="KW-0067">ATP-binding</keyword>
<dbReference type="CDD" id="cd03257">
    <property type="entry name" value="ABC_NikE_OppD_transporters"/>
    <property type="match status" value="1"/>
</dbReference>
<organism evidence="6 7">
    <name type="scientific">Streptomyces fuscichromogenes</name>
    <dbReference type="NCBI Taxonomy" id="1324013"/>
    <lineage>
        <taxon>Bacteria</taxon>
        <taxon>Bacillati</taxon>
        <taxon>Actinomycetota</taxon>
        <taxon>Actinomycetes</taxon>
        <taxon>Kitasatosporales</taxon>
        <taxon>Streptomycetaceae</taxon>
        <taxon>Streptomyces</taxon>
    </lineage>
</organism>
<reference evidence="6" key="2">
    <citation type="submission" date="2020-09" db="EMBL/GenBank/DDBJ databases">
        <authorList>
            <person name="Sun Q."/>
            <person name="Zhou Y."/>
        </authorList>
    </citation>
    <scope>NUCLEOTIDE SEQUENCE</scope>
    <source>
        <strain evidence="6">CGMCC 4.7110</strain>
    </source>
</reference>
<dbReference type="PANTHER" id="PTHR43776:SF7">
    <property type="entry name" value="D,D-DIPEPTIDE TRANSPORT ATP-BINDING PROTEIN DDPF-RELATED"/>
    <property type="match status" value="1"/>
</dbReference>
<dbReference type="InterPro" id="IPR013563">
    <property type="entry name" value="Oligopep_ABC_C"/>
</dbReference>
<dbReference type="PROSITE" id="PS00211">
    <property type="entry name" value="ABC_TRANSPORTER_1"/>
    <property type="match status" value="1"/>
</dbReference>
<dbReference type="InterPro" id="IPR027417">
    <property type="entry name" value="P-loop_NTPase"/>
</dbReference>